<comment type="function">
    <text evidence="2 12">Activation of anaerobic ribonucleoside-triphosphate reductase under anaerobic conditions by generation of an organic free radical, using S-adenosylmethionine and reduced flavodoxin as cosubstrates to produce 5'-deoxy-adenosine.</text>
</comment>
<evidence type="ECO:0000256" key="4">
    <source>
        <dbReference type="ARBA" id="ARBA00014281"/>
    </source>
</evidence>
<name>A0A318XJ91_9FIRM</name>
<gene>
    <name evidence="13" type="ORF">LY28_02457</name>
</gene>
<dbReference type="InterPro" id="IPR013785">
    <property type="entry name" value="Aldolase_TIM"/>
</dbReference>
<dbReference type="SFLD" id="SFLDF00299">
    <property type="entry name" value="anaerobic_ribonucleoside-triph"/>
    <property type="match status" value="1"/>
</dbReference>
<keyword evidence="6" id="KW-0949">S-adenosyl-L-methionine</keyword>
<keyword evidence="10" id="KW-0411">Iron-sulfur</keyword>
<reference evidence="13 14" key="1">
    <citation type="submission" date="2018-06" db="EMBL/GenBank/DDBJ databases">
        <title>Genomic Encyclopedia of Type Strains, Phase I: the one thousand microbial genomes (KMG-I) project.</title>
        <authorList>
            <person name="Kyrpides N."/>
        </authorList>
    </citation>
    <scope>NUCLEOTIDE SEQUENCE [LARGE SCALE GENOMIC DNA]</scope>
    <source>
        <strain evidence="13 14">DSM 19573</strain>
    </source>
</reference>
<dbReference type="GO" id="GO:0051539">
    <property type="term" value="F:4 iron, 4 sulfur cluster binding"/>
    <property type="evidence" value="ECO:0007669"/>
    <property type="project" value="UniProtKB-KW"/>
</dbReference>
<evidence type="ECO:0000256" key="5">
    <source>
        <dbReference type="ARBA" id="ARBA00022485"/>
    </source>
</evidence>
<sequence>MNQKIRVAGIINESIADGPGIRLVIFAQGCKHKCKGCHNPETHSFEGGELVDTDKILKDIRRNSLLDGVTLSGGDPFEQAGAFAELAREVRKMGKNVITYTGYTFEQLIKYSSEREGYKELLENTDILVDGPFILEKKSLMLKFKGSENQRIIDVPKSMESKKIVIAIE</sequence>
<keyword evidence="5" id="KW-0004">4Fe-4S</keyword>
<evidence type="ECO:0000256" key="12">
    <source>
        <dbReference type="PIRNR" id="PIRNR000368"/>
    </source>
</evidence>
<protein>
    <recommendedName>
        <fullName evidence="4 12">Anaerobic ribonucleoside-triphosphate reductase-activating protein</fullName>
        <ecNumber evidence="12">1.97.1.-</ecNumber>
    </recommendedName>
</protein>
<dbReference type="InterPro" id="IPR034457">
    <property type="entry name" value="Organic_radical-activating"/>
</dbReference>
<evidence type="ECO:0000256" key="11">
    <source>
        <dbReference type="ARBA" id="ARBA00047365"/>
    </source>
</evidence>
<keyword evidence="14" id="KW-1185">Reference proteome</keyword>
<dbReference type="GO" id="GO:0043365">
    <property type="term" value="F:[formate-C-acetyltransferase]-activating enzyme activity"/>
    <property type="evidence" value="ECO:0007669"/>
    <property type="project" value="InterPro"/>
</dbReference>
<dbReference type="Gene3D" id="3.20.20.70">
    <property type="entry name" value="Aldolase class I"/>
    <property type="match status" value="1"/>
</dbReference>
<dbReference type="PANTHER" id="PTHR30352">
    <property type="entry name" value="PYRUVATE FORMATE-LYASE-ACTIVATING ENZYME"/>
    <property type="match status" value="1"/>
</dbReference>
<proteinExistence type="inferred from homology"/>
<dbReference type="CDD" id="cd01335">
    <property type="entry name" value="Radical_SAM"/>
    <property type="match status" value="1"/>
</dbReference>
<dbReference type="SFLD" id="SFLDG01066">
    <property type="entry name" value="organic_radical-activating_enz"/>
    <property type="match status" value="1"/>
</dbReference>
<dbReference type="GO" id="GO:0046872">
    <property type="term" value="F:metal ion binding"/>
    <property type="evidence" value="ECO:0007669"/>
    <property type="project" value="UniProtKB-KW"/>
</dbReference>
<dbReference type="InterPro" id="IPR058240">
    <property type="entry name" value="rSAM_sf"/>
</dbReference>
<evidence type="ECO:0000256" key="3">
    <source>
        <dbReference type="ARBA" id="ARBA00009777"/>
    </source>
</evidence>
<dbReference type="PANTHER" id="PTHR30352:SF2">
    <property type="entry name" value="ANAEROBIC RIBONUCLEOSIDE-TRIPHOSPHATE REDUCTASE-ACTIVATING PROTEIN"/>
    <property type="match status" value="1"/>
</dbReference>
<keyword evidence="8 12" id="KW-0560">Oxidoreductase</keyword>
<dbReference type="Pfam" id="PF13353">
    <property type="entry name" value="Fer4_12"/>
    <property type="match status" value="1"/>
</dbReference>
<dbReference type="PIRSF" id="PIRSF000368">
    <property type="entry name" value="NrdG"/>
    <property type="match status" value="1"/>
</dbReference>
<dbReference type="Proteomes" id="UP000248132">
    <property type="component" value="Unassembled WGS sequence"/>
</dbReference>
<dbReference type="GO" id="GO:0004748">
    <property type="term" value="F:ribonucleoside-diphosphate reductase activity, thioredoxin disulfide as acceptor"/>
    <property type="evidence" value="ECO:0007669"/>
    <property type="project" value="TreeGrafter"/>
</dbReference>
<dbReference type="InterPro" id="IPR001989">
    <property type="entry name" value="Radical_activat_CS"/>
</dbReference>
<dbReference type="PROSITE" id="PS01087">
    <property type="entry name" value="RADICAL_ACTIVATING"/>
    <property type="match status" value="1"/>
</dbReference>
<keyword evidence="7" id="KW-0479">Metal-binding</keyword>
<dbReference type="InterPro" id="IPR007197">
    <property type="entry name" value="rSAM"/>
</dbReference>
<comment type="cofactor">
    <cofactor evidence="1">
        <name>[4Fe-4S] cluster</name>
        <dbReference type="ChEBI" id="CHEBI:49883"/>
    </cofactor>
</comment>
<evidence type="ECO:0000256" key="10">
    <source>
        <dbReference type="ARBA" id="ARBA00023014"/>
    </source>
</evidence>
<dbReference type="SFLD" id="SFLDG01063">
    <property type="entry name" value="activating_enzymes__group_1"/>
    <property type="match status" value="1"/>
</dbReference>
<dbReference type="InterPro" id="IPR012837">
    <property type="entry name" value="NrdG"/>
</dbReference>
<evidence type="ECO:0000313" key="13">
    <source>
        <dbReference type="EMBL" id="PYG87074.1"/>
    </source>
</evidence>
<dbReference type="NCBIfam" id="TIGR02491">
    <property type="entry name" value="NrdG"/>
    <property type="match status" value="1"/>
</dbReference>
<dbReference type="SFLD" id="SFLDS00029">
    <property type="entry name" value="Radical_SAM"/>
    <property type="match status" value="1"/>
</dbReference>
<comment type="catalytic activity">
    <reaction evidence="11">
        <text>glycyl-[protein] + reduced [flavodoxin] + S-adenosyl-L-methionine = glycin-2-yl radical-[protein] + semiquinone [flavodoxin] + 5'-deoxyadenosine + L-methionine + H(+)</text>
        <dbReference type="Rhea" id="RHEA:61976"/>
        <dbReference type="Rhea" id="RHEA-COMP:10622"/>
        <dbReference type="Rhea" id="RHEA-COMP:14480"/>
        <dbReference type="Rhea" id="RHEA-COMP:15993"/>
        <dbReference type="Rhea" id="RHEA-COMP:15994"/>
        <dbReference type="ChEBI" id="CHEBI:15378"/>
        <dbReference type="ChEBI" id="CHEBI:17319"/>
        <dbReference type="ChEBI" id="CHEBI:29947"/>
        <dbReference type="ChEBI" id="CHEBI:32722"/>
        <dbReference type="ChEBI" id="CHEBI:57618"/>
        <dbReference type="ChEBI" id="CHEBI:57844"/>
        <dbReference type="ChEBI" id="CHEBI:59789"/>
        <dbReference type="ChEBI" id="CHEBI:140311"/>
    </reaction>
</comment>
<dbReference type="AlphaFoldDB" id="A0A318XJ91"/>
<evidence type="ECO:0000256" key="1">
    <source>
        <dbReference type="ARBA" id="ARBA00001966"/>
    </source>
</evidence>
<evidence type="ECO:0000256" key="9">
    <source>
        <dbReference type="ARBA" id="ARBA00023004"/>
    </source>
</evidence>
<organism evidence="13 14">
    <name type="scientific">Ruminiclostridium sufflavum DSM 19573</name>
    <dbReference type="NCBI Taxonomy" id="1121337"/>
    <lineage>
        <taxon>Bacteria</taxon>
        <taxon>Bacillati</taxon>
        <taxon>Bacillota</taxon>
        <taxon>Clostridia</taxon>
        <taxon>Eubacteriales</taxon>
        <taxon>Oscillospiraceae</taxon>
        <taxon>Ruminiclostridium</taxon>
    </lineage>
</organism>
<evidence type="ECO:0000256" key="7">
    <source>
        <dbReference type="ARBA" id="ARBA00022723"/>
    </source>
</evidence>
<keyword evidence="9" id="KW-0408">Iron</keyword>
<comment type="similarity">
    <text evidence="3 12">Belongs to the organic radical-activating enzymes family.</text>
</comment>
<evidence type="ECO:0000256" key="6">
    <source>
        <dbReference type="ARBA" id="ARBA00022691"/>
    </source>
</evidence>
<accession>A0A318XJ91</accession>
<dbReference type="EMBL" id="QKMR01000014">
    <property type="protein sequence ID" value="PYG87074.1"/>
    <property type="molecule type" value="Genomic_DNA"/>
</dbReference>
<dbReference type="SUPFAM" id="SSF102114">
    <property type="entry name" value="Radical SAM enzymes"/>
    <property type="match status" value="1"/>
</dbReference>
<comment type="caution">
    <text evidence="13">The sequence shown here is derived from an EMBL/GenBank/DDBJ whole genome shotgun (WGS) entry which is preliminary data.</text>
</comment>
<dbReference type="EC" id="1.97.1.-" evidence="12"/>
<dbReference type="RefSeq" id="WP_110462472.1">
    <property type="nucleotide sequence ID" value="NZ_QKMR01000014.1"/>
</dbReference>
<evidence type="ECO:0000256" key="8">
    <source>
        <dbReference type="ARBA" id="ARBA00023002"/>
    </source>
</evidence>
<evidence type="ECO:0000313" key="14">
    <source>
        <dbReference type="Proteomes" id="UP000248132"/>
    </source>
</evidence>
<dbReference type="OrthoDB" id="9782387at2"/>
<evidence type="ECO:0000256" key="2">
    <source>
        <dbReference type="ARBA" id="ARBA00003852"/>
    </source>
</evidence>